<protein>
    <submittedName>
        <fullName evidence="1">Uncharacterized protein</fullName>
    </submittedName>
</protein>
<feature type="non-terminal residue" evidence="1">
    <location>
        <position position="143"/>
    </location>
</feature>
<evidence type="ECO:0000313" key="2">
    <source>
        <dbReference type="Proteomes" id="UP001432027"/>
    </source>
</evidence>
<keyword evidence="2" id="KW-1185">Reference proteome</keyword>
<dbReference type="AlphaFoldDB" id="A0AAV5TBR8"/>
<dbReference type="InterPro" id="IPR037176">
    <property type="entry name" value="Osmotin/thaumatin-like_sf"/>
</dbReference>
<gene>
    <name evidence="1" type="ORF">PENTCL1PPCAC_15176</name>
</gene>
<reference evidence="1" key="1">
    <citation type="submission" date="2023-10" db="EMBL/GenBank/DDBJ databases">
        <title>Genome assembly of Pristionchus species.</title>
        <authorList>
            <person name="Yoshida K."/>
            <person name="Sommer R.J."/>
        </authorList>
    </citation>
    <scope>NUCLEOTIDE SEQUENCE</scope>
    <source>
        <strain evidence="1">RS0144</strain>
    </source>
</reference>
<feature type="non-terminal residue" evidence="1">
    <location>
        <position position="1"/>
    </location>
</feature>
<comment type="caution">
    <text evidence="1">The sequence shown here is derived from an EMBL/GenBank/DDBJ whole genome shotgun (WGS) entry which is preliminary data.</text>
</comment>
<dbReference type="Proteomes" id="UP001432027">
    <property type="component" value="Unassembled WGS sequence"/>
</dbReference>
<proteinExistence type="predicted"/>
<dbReference type="EMBL" id="BTSX01000004">
    <property type="protein sequence ID" value="GMS93001.1"/>
    <property type="molecule type" value="Genomic_DNA"/>
</dbReference>
<evidence type="ECO:0000313" key="1">
    <source>
        <dbReference type="EMBL" id="GMS93001.1"/>
    </source>
</evidence>
<sequence>LFLLVVATVRTLEVTVINECYERIEVLFEGGLRIGDDGGNHTLIEPRDSYHRNVSSLHGSITATGISGKATRGRTEALFFNLFGPSFAISIFEGFDYPMKIVSSSGKKITCEKRGCFGKFLGLPIPIQTATAPPDGKFDVMLC</sequence>
<dbReference type="SUPFAM" id="SSF49870">
    <property type="entry name" value="Osmotin, thaumatin-like protein"/>
    <property type="match status" value="1"/>
</dbReference>
<organism evidence="1 2">
    <name type="scientific">Pristionchus entomophagus</name>
    <dbReference type="NCBI Taxonomy" id="358040"/>
    <lineage>
        <taxon>Eukaryota</taxon>
        <taxon>Metazoa</taxon>
        <taxon>Ecdysozoa</taxon>
        <taxon>Nematoda</taxon>
        <taxon>Chromadorea</taxon>
        <taxon>Rhabditida</taxon>
        <taxon>Rhabditina</taxon>
        <taxon>Diplogasteromorpha</taxon>
        <taxon>Diplogasteroidea</taxon>
        <taxon>Neodiplogasteridae</taxon>
        <taxon>Pristionchus</taxon>
    </lineage>
</organism>
<accession>A0AAV5TBR8</accession>
<name>A0AAV5TBR8_9BILA</name>